<keyword evidence="11" id="KW-1185">Reference proteome</keyword>
<comment type="subcellular location">
    <subcellularLocation>
        <location evidence="1">Cell membrane</location>
        <topology evidence="1">Multi-pass membrane protein</topology>
    </subcellularLocation>
</comment>
<feature type="transmembrane region" description="Helical" evidence="7">
    <location>
        <begin position="208"/>
        <end position="229"/>
    </location>
</feature>
<feature type="transmembrane region" description="Helical" evidence="7">
    <location>
        <begin position="144"/>
        <end position="161"/>
    </location>
</feature>
<evidence type="ECO:0000256" key="7">
    <source>
        <dbReference type="SAM" id="Phobius"/>
    </source>
</evidence>
<gene>
    <name evidence="10" type="ORF">EHS11_05620</name>
</gene>
<dbReference type="Pfam" id="PF01478">
    <property type="entry name" value="Peptidase_A24"/>
    <property type="match status" value="1"/>
</dbReference>
<evidence type="ECO:0000256" key="6">
    <source>
        <dbReference type="ARBA" id="ARBA00023136"/>
    </source>
</evidence>
<dbReference type="RefSeq" id="WP_135763426.1">
    <property type="nucleotide sequence ID" value="NZ_RQHV01000036.1"/>
</dbReference>
<protein>
    <submittedName>
        <fullName evidence="10">Prepilin peptidase</fullName>
    </submittedName>
</protein>
<evidence type="ECO:0000259" key="8">
    <source>
        <dbReference type="Pfam" id="PF01478"/>
    </source>
</evidence>
<dbReference type="GO" id="GO:0004190">
    <property type="term" value="F:aspartic-type endopeptidase activity"/>
    <property type="evidence" value="ECO:0007669"/>
    <property type="project" value="InterPro"/>
</dbReference>
<name>A0A4R9LTB8_9LEPT</name>
<dbReference type="Pfam" id="PF06750">
    <property type="entry name" value="A24_N_bact"/>
    <property type="match status" value="1"/>
</dbReference>
<keyword evidence="5 7" id="KW-1133">Transmembrane helix</keyword>
<dbReference type="OrthoDB" id="345277at2"/>
<feature type="domain" description="Prepilin type IV endopeptidase peptidase" evidence="8">
    <location>
        <begin position="124"/>
        <end position="228"/>
    </location>
</feature>
<evidence type="ECO:0000256" key="2">
    <source>
        <dbReference type="ARBA" id="ARBA00005801"/>
    </source>
</evidence>
<dbReference type="PANTHER" id="PTHR30487">
    <property type="entry name" value="TYPE 4 PREPILIN-LIKE PROTEINS LEADER PEPTIDE-PROCESSING ENZYME"/>
    <property type="match status" value="1"/>
</dbReference>
<organism evidence="10 11">
    <name type="scientific">Leptospira ilyithenensis</name>
    <dbReference type="NCBI Taxonomy" id="2484901"/>
    <lineage>
        <taxon>Bacteria</taxon>
        <taxon>Pseudomonadati</taxon>
        <taxon>Spirochaetota</taxon>
        <taxon>Spirochaetia</taxon>
        <taxon>Leptospirales</taxon>
        <taxon>Leptospiraceae</taxon>
        <taxon>Leptospira</taxon>
    </lineage>
</organism>
<sequence>MDLQTNIVFAILQFVYGAALGSFYITTAERVLLYFYGKERKQGTRLERLKKLFIIPSHCPHCKTPVSSLYLIPILGFFLTKGKCKSCHSKLSWIYPVSELFFGIVVVIFFQMTGSLGFAVFFPFLLGHLMISIYTDANYFSLDYENLFFILAFGLVCNYFLSEEWPVFTDLYVFLGFAGFYLTLYLVYRKGIGFGDVLFAPVFAFLSGHPWWMMFLNSSYLIATIVTLLSRKKGESLRGKAIPMGVYFSIGLFFTYLSKILFFHLGIEGITVDETE</sequence>
<comment type="caution">
    <text evidence="10">The sequence shown here is derived from an EMBL/GenBank/DDBJ whole genome shotgun (WGS) entry which is preliminary data.</text>
</comment>
<evidence type="ECO:0000256" key="3">
    <source>
        <dbReference type="ARBA" id="ARBA00022475"/>
    </source>
</evidence>
<dbReference type="GO" id="GO:0006465">
    <property type="term" value="P:signal peptide processing"/>
    <property type="evidence" value="ECO:0007669"/>
    <property type="project" value="TreeGrafter"/>
</dbReference>
<feature type="transmembrane region" description="Helical" evidence="7">
    <location>
        <begin position="168"/>
        <end position="188"/>
    </location>
</feature>
<dbReference type="EMBL" id="RQHV01000036">
    <property type="protein sequence ID" value="TGN11986.1"/>
    <property type="molecule type" value="Genomic_DNA"/>
</dbReference>
<accession>A0A4R9LTB8</accession>
<evidence type="ECO:0000256" key="5">
    <source>
        <dbReference type="ARBA" id="ARBA00022989"/>
    </source>
</evidence>
<dbReference type="PANTHER" id="PTHR30487:SF0">
    <property type="entry name" value="PREPILIN LEADER PEPTIDASE_N-METHYLTRANSFERASE-RELATED"/>
    <property type="match status" value="1"/>
</dbReference>
<reference evidence="10" key="1">
    <citation type="journal article" date="2019" name="PLoS Negl. Trop. Dis.">
        <title>Revisiting the worldwide diversity of Leptospira species in the environment.</title>
        <authorList>
            <person name="Vincent A.T."/>
            <person name="Schiettekatte O."/>
            <person name="Bourhy P."/>
            <person name="Veyrier F.J."/>
            <person name="Picardeau M."/>
        </authorList>
    </citation>
    <scope>NUCLEOTIDE SEQUENCE [LARGE SCALE GENOMIC DNA]</scope>
    <source>
        <strain evidence="10">201400974</strain>
    </source>
</reference>
<evidence type="ECO:0000259" key="9">
    <source>
        <dbReference type="Pfam" id="PF06750"/>
    </source>
</evidence>
<dbReference type="GO" id="GO:0005886">
    <property type="term" value="C:plasma membrane"/>
    <property type="evidence" value="ECO:0007669"/>
    <property type="project" value="UniProtKB-SubCell"/>
</dbReference>
<evidence type="ECO:0000313" key="10">
    <source>
        <dbReference type="EMBL" id="TGN11986.1"/>
    </source>
</evidence>
<keyword evidence="4 7" id="KW-0812">Transmembrane</keyword>
<feature type="transmembrane region" description="Helical" evidence="7">
    <location>
        <begin position="6"/>
        <end position="25"/>
    </location>
</feature>
<dbReference type="Proteomes" id="UP000298264">
    <property type="component" value="Unassembled WGS sequence"/>
</dbReference>
<dbReference type="AlphaFoldDB" id="A0A4R9LTB8"/>
<feature type="transmembrane region" description="Helical" evidence="7">
    <location>
        <begin position="241"/>
        <end position="267"/>
    </location>
</feature>
<dbReference type="InterPro" id="IPR050882">
    <property type="entry name" value="Prepilin_peptidase/N-MTase"/>
</dbReference>
<dbReference type="InterPro" id="IPR010627">
    <property type="entry name" value="Prepilin_pept_A24_N"/>
</dbReference>
<evidence type="ECO:0000313" key="11">
    <source>
        <dbReference type="Proteomes" id="UP000298264"/>
    </source>
</evidence>
<evidence type="ECO:0000256" key="4">
    <source>
        <dbReference type="ARBA" id="ARBA00022692"/>
    </source>
</evidence>
<comment type="similarity">
    <text evidence="2">Belongs to the peptidase A24 family.</text>
</comment>
<evidence type="ECO:0000256" key="1">
    <source>
        <dbReference type="ARBA" id="ARBA00004651"/>
    </source>
</evidence>
<keyword evidence="6 7" id="KW-0472">Membrane</keyword>
<proteinExistence type="inferred from homology"/>
<feature type="domain" description="Prepilin peptidase A24 N-terminal" evidence="9">
    <location>
        <begin position="15"/>
        <end position="110"/>
    </location>
</feature>
<dbReference type="InterPro" id="IPR000045">
    <property type="entry name" value="Prepilin_IV_endopep_pep"/>
</dbReference>
<keyword evidence="3" id="KW-1003">Cell membrane</keyword>